<evidence type="ECO:0000313" key="5">
    <source>
        <dbReference type="Proteomes" id="UP000774750"/>
    </source>
</evidence>
<proteinExistence type="inferred from homology"/>
<dbReference type="Pfam" id="PF03816">
    <property type="entry name" value="LytR_cpsA_psr"/>
    <property type="match status" value="1"/>
</dbReference>
<reference evidence="4" key="1">
    <citation type="submission" date="2020-08" db="EMBL/GenBank/DDBJ databases">
        <authorList>
            <person name="Cejkova D."/>
            <person name="Kubasova T."/>
            <person name="Jahodarova E."/>
            <person name="Rychlik I."/>
        </authorList>
    </citation>
    <scope>NUCLEOTIDE SEQUENCE</scope>
    <source>
        <strain evidence="4">An559</strain>
    </source>
</reference>
<evidence type="ECO:0000259" key="3">
    <source>
        <dbReference type="Pfam" id="PF03816"/>
    </source>
</evidence>
<dbReference type="PANTHER" id="PTHR33392">
    <property type="entry name" value="POLYISOPRENYL-TEICHOIC ACID--PEPTIDOGLYCAN TEICHOIC ACID TRANSFERASE TAGU"/>
    <property type="match status" value="1"/>
</dbReference>
<dbReference type="EMBL" id="JACJKY010000003">
    <property type="protein sequence ID" value="MBM6919986.1"/>
    <property type="molecule type" value="Genomic_DNA"/>
</dbReference>
<dbReference type="InterPro" id="IPR004474">
    <property type="entry name" value="LytR_CpsA_psr"/>
</dbReference>
<dbReference type="NCBIfam" id="TIGR00350">
    <property type="entry name" value="lytR_cpsA_psr"/>
    <property type="match status" value="1"/>
</dbReference>
<keyword evidence="5" id="KW-1185">Reference proteome</keyword>
<evidence type="ECO:0000256" key="1">
    <source>
        <dbReference type="ARBA" id="ARBA00006068"/>
    </source>
</evidence>
<feature type="domain" description="Cell envelope-related transcriptional attenuator" evidence="3">
    <location>
        <begin position="85"/>
        <end position="241"/>
    </location>
</feature>
<feature type="transmembrane region" description="Helical" evidence="2">
    <location>
        <begin position="21"/>
        <end position="40"/>
    </location>
</feature>
<name>A0A938X679_9FIRM</name>
<dbReference type="InterPro" id="IPR050922">
    <property type="entry name" value="LytR/CpsA/Psr_CW_biosynth"/>
</dbReference>
<keyword evidence="2" id="KW-0472">Membrane</keyword>
<dbReference type="PANTHER" id="PTHR33392:SF6">
    <property type="entry name" value="POLYISOPRENYL-TEICHOIC ACID--PEPTIDOGLYCAN TEICHOIC ACID TRANSFERASE TAGU"/>
    <property type="match status" value="1"/>
</dbReference>
<keyword evidence="2" id="KW-0812">Transmembrane</keyword>
<dbReference type="Gene3D" id="3.40.630.190">
    <property type="entry name" value="LCP protein"/>
    <property type="match status" value="1"/>
</dbReference>
<dbReference type="AlphaFoldDB" id="A0A938X679"/>
<evidence type="ECO:0000256" key="2">
    <source>
        <dbReference type="SAM" id="Phobius"/>
    </source>
</evidence>
<sequence>MKKPVKKRHKTKLRPWVKFSIWAIVLLIVFAVLGYVMSILTEYQHNELDESNLGIQESVKDDGASDIVNIALFGVDRRGDEKQVHSDSIMILSVDKQHNKIKLSSLMRDMYVKIEGHGQTKLTQAYFYGGPQLAVKTINENFGTNITEYATINFDGMAQIVDAVGGVPIEVSEKERLAANENIEEQAIVAGLGEDYIQKAGMQTLNGTQAVAYARIRKVGNADFDRTERQRIVMRALFEKALAMNPVSYPEFARKTLPYVETSVDIGEVLSLCGIMLRDVSMEEMRIPLNRHLNGKGTIYDTLGQQCLHVDLQSASDAWRAFVYDDVSPETLAQSDVSVPVSKQE</sequence>
<reference evidence="4" key="2">
    <citation type="journal article" date="2021" name="Sci. Rep.">
        <title>The distribution of antibiotic resistance genes in chicken gut microbiota commensals.</title>
        <authorList>
            <person name="Juricova H."/>
            <person name="Matiasovicova J."/>
            <person name="Kubasova T."/>
            <person name="Cejkova D."/>
            <person name="Rychlik I."/>
        </authorList>
    </citation>
    <scope>NUCLEOTIDE SEQUENCE</scope>
    <source>
        <strain evidence="4">An559</strain>
    </source>
</reference>
<protein>
    <submittedName>
        <fullName evidence="4">LCP family protein</fullName>
    </submittedName>
</protein>
<evidence type="ECO:0000313" key="4">
    <source>
        <dbReference type="EMBL" id="MBM6919986.1"/>
    </source>
</evidence>
<dbReference type="RefSeq" id="WP_204444342.1">
    <property type="nucleotide sequence ID" value="NZ_JACJKY010000003.1"/>
</dbReference>
<comment type="similarity">
    <text evidence="1">Belongs to the LytR/CpsA/Psr (LCP) family.</text>
</comment>
<comment type="caution">
    <text evidence="4">The sequence shown here is derived from an EMBL/GenBank/DDBJ whole genome shotgun (WGS) entry which is preliminary data.</text>
</comment>
<accession>A0A938X679</accession>
<gene>
    <name evidence="4" type="ORF">H6A12_02270</name>
</gene>
<organism evidence="4 5">
    <name type="scientific">Merdimmobilis hominis</name>
    <dbReference type="NCBI Taxonomy" id="2897707"/>
    <lineage>
        <taxon>Bacteria</taxon>
        <taxon>Bacillati</taxon>
        <taxon>Bacillota</taxon>
        <taxon>Clostridia</taxon>
        <taxon>Eubacteriales</taxon>
        <taxon>Oscillospiraceae</taxon>
        <taxon>Merdimmobilis</taxon>
    </lineage>
</organism>
<keyword evidence="2" id="KW-1133">Transmembrane helix</keyword>
<dbReference type="Proteomes" id="UP000774750">
    <property type="component" value="Unassembled WGS sequence"/>
</dbReference>